<organism evidence="8 9">
    <name type="scientific">Allosphingosinicella ginsenosidimutans</name>
    <dbReference type="NCBI Taxonomy" id="1176539"/>
    <lineage>
        <taxon>Bacteria</taxon>
        <taxon>Pseudomonadati</taxon>
        <taxon>Pseudomonadota</taxon>
        <taxon>Alphaproteobacteria</taxon>
        <taxon>Sphingomonadales</taxon>
        <taxon>Sphingomonadaceae</taxon>
        <taxon>Allosphingosinicella</taxon>
    </lineage>
</organism>
<dbReference type="EMBL" id="VOQQ01000001">
    <property type="protein sequence ID" value="TXC65071.1"/>
    <property type="molecule type" value="Genomic_DNA"/>
</dbReference>
<comment type="caution">
    <text evidence="8">The sequence shown here is derived from an EMBL/GenBank/DDBJ whole genome shotgun (WGS) entry which is preliminary data.</text>
</comment>
<dbReference type="GO" id="GO:0004222">
    <property type="term" value="F:metalloendopeptidase activity"/>
    <property type="evidence" value="ECO:0007669"/>
    <property type="project" value="TreeGrafter"/>
</dbReference>
<dbReference type="InterPro" id="IPR011055">
    <property type="entry name" value="Dup_hybrid_motif"/>
</dbReference>
<dbReference type="CDD" id="cd12797">
    <property type="entry name" value="M23_peptidase"/>
    <property type="match status" value="1"/>
</dbReference>
<keyword evidence="9" id="KW-1185">Reference proteome</keyword>
<evidence type="ECO:0000256" key="4">
    <source>
        <dbReference type="ARBA" id="ARBA00022801"/>
    </source>
</evidence>
<name>A0A5C6TZ71_9SPHN</name>
<evidence type="ECO:0000256" key="5">
    <source>
        <dbReference type="ARBA" id="ARBA00022833"/>
    </source>
</evidence>
<dbReference type="SUPFAM" id="SSF51261">
    <property type="entry name" value="Duplicated hybrid motif"/>
    <property type="match status" value="1"/>
</dbReference>
<accession>A0A5C6TZ71</accession>
<dbReference type="PANTHER" id="PTHR21666">
    <property type="entry name" value="PEPTIDASE-RELATED"/>
    <property type="match status" value="1"/>
</dbReference>
<keyword evidence="6" id="KW-0482">Metalloprotease</keyword>
<dbReference type="InterPro" id="IPR016047">
    <property type="entry name" value="M23ase_b-sheet_dom"/>
</dbReference>
<proteinExistence type="predicted"/>
<gene>
    <name evidence="8" type="ORF">FRZ32_13325</name>
</gene>
<evidence type="ECO:0000256" key="2">
    <source>
        <dbReference type="ARBA" id="ARBA00022670"/>
    </source>
</evidence>
<evidence type="ECO:0000313" key="9">
    <source>
        <dbReference type="Proteomes" id="UP000321249"/>
    </source>
</evidence>
<reference evidence="8 9" key="1">
    <citation type="journal article" date="2015" name="J. Microbiol.">
        <title>Sphingosinicella ginsenosidimutans sp. nov., with ginsenoside converting activity.</title>
        <authorList>
            <person name="Kim J.K."/>
            <person name="Kang M.S."/>
            <person name="Park S.C."/>
            <person name="Kim K.M."/>
            <person name="Choi K."/>
            <person name="Yoon M.H."/>
            <person name="Im W.T."/>
        </authorList>
    </citation>
    <scope>NUCLEOTIDE SEQUENCE [LARGE SCALE GENOMIC DNA]</scope>
    <source>
        <strain evidence="8 9">BS-11</strain>
    </source>
</reference>
<dbReference type="AlphaFoldDB" id="A0A5C6TZ71"/>
<keyword evidence="5" id="KW-0862">Zinc</keyword>
<keyword evidence="4" id="KW-0378">Hydrolase</keyword>
<sequence length="176" mass="18397">MSMVWLSGRAPAPPPASAPQVAAGPFILPSGLALPVAGIEPGVLTDTYSDARAGGRVHDAIDIMAPAGTPVIAAAAGTVEKLYFSRGGGGITVYVRSPDRRWMFYYAHLQAYAPGLHEGQAIGRGDPIGFVGSTGNASAEAPHLHFAISRMAPGDQWWRGTPINPYPLLVGNRSPR</sequence>
<dbReference type="RefSeq" id="WP_147044485.1">
    <property type="nucleotide sequence ID" value="NZ_BAABIR010000001.1"/>
</dbReference>
<evidence type="ECO:0000313" key="8">
    <source>
        <dbReference type="EMBL" id="TXC65071.1"/>
    </source>
</evidence>
<dbReference type="PANTHER" id="PTHR21666:SF288">
    <property type="entry name" value="CELL DIVISION PROTEIN YTFB"/>
    <property type="match status" value="1"/>
</dbReference>
<evidence type="ECO:0000259" key="7">
    <source>
        <dbReference type="Pfam" id="PF01551"/>
    </source>
</evidence>
<feature type="domain" description="M23ase beta-sheet core" evidence="7">
    <location>
        <begin position="57"/>
        <end position="164"/>
    </location>
</feature>
<comment type="cofactor">
    <cofactor evidence="1">
        <name>Zn(2+)</name>
        <dbReference type="ChEBI" id="CHEBI:29105"/>
    </cofactor>
</comment>
<evidence type="ECO:0000256" key="3">
    <source>
        <dbReference type="ARBA" id="ARBA00022723"/>
    </source>
</evidence>
<dbReference type="Pfam" id="PF01551">
    <property type="entry name" value="Peptidase_M23"/>
    <property type="match status" value="1"/>
</dbReference>
<dbReference type="GO" id="GO:0046872">
    <property type="term" value="F:metal ion binding"/>
    <property type="evidence" value="ECO:0007669"/>
    <property type="project" value="UniProtKB-KW"/>
</dbReference>
<evidence type="ECO:0000256" key="1">
    <source>
        <dbReference type="ARBA" id="ARBA00001947"/>
    </source>
</evidence>
<keyword evidence="2" id="KW-0645">Protease</keyword>
<dbReference type="Proteomes" id="UP000321249">
    <property type="component" value="Unassembled WGS sequence"/>
</dbReference>
<dbReference type="GO" id="GO:0006508">
    <property type="term" value="P:proteolysis"/>
    <property type="evidence" value="ECO:0007669"/>
    <property type="project" value="UniProtKB-KW"/>
</dbReference>
<protein>
    <submittedName>
        <fullName evidence="8">M23 family metallopeptidase</fullName>
    </submittedName>
</protein>
<keyword evidence="3" id="KW-0479">Metal-binding</keyword>
<dbReference type="Gene3D" id="2.70.70.10">
    <property type="entry name" value="Glucose Permease (Domain IIA)"/>
    <property type="match status" value="1"/>
</dbReference>
<evidence type="ECO:0000256" key="6">
    <source>
        <dbReference type="ARBA" id="ARBA00023049"/>
    </source>
</evidence>
<dbReference type="InterPro" id="IPR050570">
    <property type="entry name" value="Cell_wall_metabolism_enzyme"/>
</dbReference>
<dbReference type="OrthoDB" id="9800107at2"/>